<dbReference type="RefSeq" id="WP_218316080.1">
    <property type="nucleotide sequence ID" value="NZ_JAGSPB010000001.1"/>
</dbReference>
<keyword evidence="3" id="KW-1185">Reference proteome</keyword>
<dbReference type="EMBL" id="JAGSPB010000001">
    <property type="protein sequence ID" value="MBV7265652.1"/>
    <property type="molecule type" value="Genomic_DNA"/>
</dbReference>
<protein>
    <submittedName>
        <fullName evidence="2">Uncharacterized protein</fullName>
    </submittedName>
</protein>
<name>A0ABS6SMD2_9SPHN</name>
<proteinExistence type="predicted"/>
<feature type="region of interest" description="Disordered" evidence="1">
    <location>
        <begin position="93"/>
        <end position="123"/>
    </location>
</feature>
<evidence type="ECO:0000256" key="1">
    <source>
        <dbReference type="SAM" id="MobiDB-lite"/>
    </source>
</evidence>
<accession>A0ABS6SMD2</accession>
<sequence length="123" mass="13371">MFEKTDPVWLDLKGDDFGGEMLIGNHDAAVSRGGDALRAVEWSDLTAKLSAARDLRRVLRRDTKLNIAGGGASFGDAAATYFRSLEQGERAVNHDALEPCKSSQAIGRSSEEYAQEGDARDIR</sequence>
<dbReference type="Proteomes" id="UP000699975">
    <property type="component" value="Unassembled WGS sequence"/>
</dbReference>
<organism evidence="2 3">
    <name type="scientific">Erythrobacter ani</name>
    <dbReference type="NCBI Taxonomy" id="2827235"/>
    <lineage>
        <taxon>Bacteria</taxon>
        <taxon>Pseudomonadati</taxon>
        <taxon>Pseudomonadota</taxon>
        <taxon>Alphaproteobacteria</taxon>
        <taxon>Sphingomonadales</taxon>
        <taxon>Erythrobacteraceae</taxon>
        <taxon>Erythrobacter/Porphyrobacter group</taxon>
        <taxon>Erythrobacter</taxon>
    </lineage>
</organism>
<comment type="caution">
    <text evidence="2">The sequence shown here is derived from an EMBL/GenBank/DDBJ whole genome shotgun (WGS) entry which is preliminary data.</text>
</comment>
<reference evidence="2 3" key="1">
    <citation type="submission" date="2021-04" db="EMBL/GenBank/DDBJ databases">
        <authorList>
            <person name="Pira H."/>
            <person name="Risdian C."/>
            <person name="Wink J."/>
        </authorList>
    </citation>
    <scope>NUCLEOTIDE SEQUENCE [LARGE SCALE GENOMIC DNA]</scope>
    <source>
        <strain evidence="2 3">WH131</strain>
    </source>
</reference>
<gene>
    <name evidence="2" type="ORF">KCG45_05630</name>
</gene>
<evidence type="ECO:0000313" key="3">
    <source>
        <dbReference type="Proteomes" id="UP000699975"/>
    </source>
</evidence>
<evidence type="ECO:0000313" key="2">
    <source>
        <dbReference type="EMBL" id="MBV7265652.1"/>
    </source>
</evidence>